<comment type="caution">
    <text evidence="2">The sequence shown here is derived from an EMBL/GenBank/DDBJ whole genome shotgun (WGS) entry which is preliminary data.</text>
</comment>
<keyword evidence="1" id="KW-0812">Transmembrane</keyword>
<reference evidence="2 3" key="1">
    <citation type="submission" date="2015-01" db="EMBL/GenBank/DDBJ databases">
        <title>Draft Genome Sequences of Four Bacillus thermoamylovorans Strains, Isolated From Food Products.</title>
        <authorList>
            <person name="Krawcyk A.O."/>
            <person name="Berendsen E.M."/>
            <person name="Eijlander R.T."/>
            <person name="de Jong A."/>
            <person name="Wells-Bennik M."/>
            <person name="Kuipers O.P."/>
        </authorList>
    </citation>
    <scope>NUCLEOTIDE SEQUENCE [LARGE SCALE GENOMIC DNA]</scope>
    <source>
        <strain evidence="2 3">B4167</strain>
    </source>
</reference>
<sequence length="49" mass="5635">MGAFLLFDVTTVFTQTNNLLSPLIFPLMHFVLSTIISLCKNFLQNRFQV</sequence>
<dbReference type="EMBL" id="JXLU01000147">
    <property type="protein sequence ID" value="KIO70315.1"/>
    <property type="molecule type" value="Genomic_DNA"/>
</dbReference>
<evidence type="ECO:0000256" key="1">
    <source>
        <dbReference type="SAM" id="Phobius"/>
    </source>
</evidence>
<dbReference type="AlphaFoldDB" id="A0A0D0EU15"/>
<evidence type="ECO:0000313" key="2">
    <source>
        <dbReference type="EMBL" id="KIO70315.1"/>
    </source>
</evidence>
<keyword evidence="1" id="KW-0472">Membrane</keyword>
<keyword evidence="1" id="KW-1133">Transmembrane helix</keyword>
<feature type="transmembrane region" description="Helical" evidence="1">
    <location>
        <begin position="23"/>
        <end position="43"/>
    </location>
</feature>
<evidence type="ECO:0000313" key="3">
    <source>
        <dbReference type="Proteomes" id="UP000032076"/>
    </source>
</evidence>
<name>A0A0D0EU15_9BACI</name>
<proteinExistence type="predicted"/>
<gene>
    <name evidence="2" type="ORF">B4167_1007</name>
</gene>
<accession>A0A0D0EU15</accession>
<dbReference type="Proteomes" id="UP000032076">
    <property type="component" value="Unassembled WGS sequence"/>
</dbReference>
<protein>
    <submittedName>
        <fullName evidence="2">Uncharacterized protein</fullName>
    </submittedName>
</protein>
<organism evidence="2 3">
    <name type="scientific">Caldibacillus thermoamylovorans</name>
    <dbReference type="NCBI Taxonomy" id="35841"/>
    <lineage>
        <taxon>Bacteria</taxon>
        <taxon>Bacillati</taxon>
        <taxon>Bacillota</taxon>
        <taxon>Bacilli</taxon>
        <taxon>Bacillales</taxon>
        <taxon>Bacillaceae</taxon>
        <taxon>Caldibacillus</taxon>
    </lineage>
</organism>